<protein>
    <recommendedName>
        <fullName evidence="1">DUF3730 domain-containing protein</fullName>
    </recommendedName>
</protein>
<dbReference type="EMBL" id="CAQQ02104374">
    <property type="status" value="NOT_ANNOTATED_CDS"/>
    <property type="molecule type" value="Genomic_DNA"/>
</dbReference>
<feature type="domain" description="DUF3730" evidence="1">
    <location>
        <begin position="1"/>
        <end position="110"/>
    </location>
</feature>
<reference evidence="3" key="1">
    <citation type="submission" date="2013-02" db="EMBL/GenBank/DDBJ databases">
        <authorList>
            <person name="Hughes D."/>
        </authorList>
    </citation>
    <scope>NUCLEOTIDE SEQUENCE</scope>
    <source>
        <strain>Durham</strain>
        <strain evidence="3">NC isolate 2 -- Noor lab</strain>
    </source>
</reference>
<reference evidence="2" key="2">
    <citation type="submission" date="2015-06" db="UniProtKB">
        <authorList>
            <consortium name="EnsemblMetazoa"/>
        </authorList>
    </citation>
    <scope>IDENTIFICATION</scope>
</reference>
<dbReference type="Proteomes" id="UP000015102">
    <property type="component" value="Unassembled WGS sequence"/>
</dbReference>
<evidence type="ECO:0000313" key="2">
    <source>
        <dbReference type="EnsemblMetazoa" id="MESCA008492-PA"/>
    </source>
</evidence>
<dbReference type="GO" id="GO:0060147">
    <property type="term" value="P:regulation of post-transcriptional gene silencing"/>
    <property type="evidence" value="ECO:0007669"/>
    <property type="project" value="InterPro"/>
</dbReference>
<accession>T1GXE4</accession>
<organism evidence="2 3">
    <name type="scientific">Megaselia scalaris</name>
    <name type="common">Humpbacked fly</name>
    <name type="synonym">Phora scalaris</name>
    <dbReference type="NCBI Taxonomy" id="36166"/>
    <lineage>
        <taxon>Eukaryota</taxon>
        <taxon>Metazoa</taxon>
        <taxon>Ecdysozoa</taxon>
        <taxon>Arthropoda</taxon>
        <taxon>Hexapoda</taxon>
        <taxon>Insecta</taxon>
        <taxon>Pterygota</taxon>
        <taxon>Neoptera</taxon>
        <taxon>Endopterygota</taxon>
        <taxon>Diptera</taxon>
        <taxon>Brachycera</taxon>
        <taxon>Muscomorpha</taxon>
        <taxon>Platypezoidea</taxon>
        <taxon>Phoridae</taxon>
        <taxon>Megaseliini</taxon>
        <taxon>Megaselia</taxon>
    </lineage>
</organism>
<dbReference type="HOGENOM" id="CLU_1485611_0_0_1"/>
<dbReference type="EMBL" id="CAQQ02104375">
    <property type="status" value="NOT_ANNOTATED_CDS"/>
    <property type="molecule type" value="Genomic_DNA"/>
</dbReference>
<dbReference type="EnsemblMetazoa" id="MESCA008492-RA">
    <property type="protein sequence ID" value="MESCA008492-PA"/>
    <property type="gene ID" value="MESCA008492"/>
</dbReference>
<proteinExistence type="predicted"/>
<sequence length="182" mass="20619">MVSQISDTLNNCTTEEGDLATSLALDAIISLCESNTVSITSTWKAIGDKFKHETRPRSLKSLYSFFSRVPLLQSPTLDYEELVDESLAFLWSTIRHEETVELTNEALHALKHYEVGNLLTVRHIPVKFKHDLQEIIEYGGMDLMDMNLDYVPGECWVQLLQKIRPECGSAAADLISHYISEE</sequence>
<dbReference type="OMA" id="WSTIRHE"/>
<dbReference type="STRING" id="36166.T1GXE4"/>
<dbReference type="PANTHER" id="PTHR16212">
    <property type="entry name" value="FOCADHESIN FAMILY MEMBER"/>
    <property type="match status" value="1"/>
</dbReference>
<dbReference type="PANTHER" id="PTHR16212:SF4">
    <property type="entry name" value="FOCADHESIN"/>
    <property type="match status" value="1"/>
</dbReference>
<evidence type="ECO:0000259" key="1">
    <source>
        <dbReference type="Pfam" id="PF12530"/>
    </source>
</evidence>
<keyword evidence="3" id="KW-1185">Reference proteome</keyword>
<dbReference type="Pfam" id="PF12530">
    <property type="entry name" value="DUF3730"/>
    <property type="match status" value="1"/>
</dbReference>
<dbReference type="InterPro" id="IPR022542">
    <property type="entry name" value="FOCAD/RST1_DUF3730"/>
</dbReference>
<dbReference type="AlphaFoldDB" id="T1GXE4"/>
<name>T1GXE4_MEGSC</name>
<dbReference type="InterPro" id="IPR045163">
    <property type="entry name" value="Focadhesin/RST1"/>
</dbReference>
<evidence type="ECO:0000313" key="3">
    <source>
        <dbReference type="Proteomes" id="UP000015102"/>
    </source>
</evidence>